<dbReference type="InParanoid" id="A0A0C2WSS8"/>
<evidence type="ECO:0000259" key="1">
    <source>
        <dbReference type="Pfam" id="PF12937"/>
    </source>
</evidence>
<dbReference type="Proteomes" id="UP000054549">
    <property type="component" value="Unassembled WGS sequence"/>
</dbReference>
<organism evidence="2 3">
    <name type="scientific">Amanita muscaria (strain Koide BX008)</name>
    <dbReference type="NCBI Taxonomy" id="946122"/>
    <lineage>
        <taxon>Eukaryota</taxon>
        <taxon>Fungi</taxon>
        <taxon>Dikarya</taxon>
        <taxon>Basidiomycota</taxon>
        <taxon>Agaricomycotina</taxon>
        <taxon>Agaricomycetes</taxon>
        <taxon>Agaricomycetidae</taxon>
        <taxon>Agaricales</taxon>
        <taxon>Pluteineae</taxon>
        <taxon>Amanitaceae</taxon>
        <taxon>Amanita</taxon>
    </lineage>
</organism>
<keyword evidence="3" id="KW-1185">Reference proteome</keyword>
<sequence length="539" mass="61543">MKDLLLPDYKITLEKFEQFKTVDRLNALIRDSDAHISSIDEAIIRDRLAGLTNGLNKLRETGESLSVVYNDLIKLHASMARYKLAYEAALAPQKRLPPEILSEIFLFATDGKPASFPLQRDTIRLRLTQVCRRWRRLALNTTHLWSDVEIWNISSCLIGKVIQWLQRTKSSSLKFRIHGACYWEETFNQLIQPLSDRISVLDLCTIRADDMLQQFALHSKNLSKIQFLSINVGYLSESQMAFDLNPLLPHISLHIIGAPLHKMAINLPFQSLMHLHLHSECPANIALQLLHDCHSLQECFLSLLKIEQDALRSIRQLRFKVLPHIRKLKIHFTSSDNYTAFLHPLIMPSLQSLLLTGCILTWNQEFIDILTRNAFHNLQVLYTGIPKSRIDKSWCPIRGLPTIECSRVLGHLPRLQHVHFPPECSLSDATLAEIGSGHLLPHLRRFHLHSANLDTALDVIMQRQAVGSSKATPIEMAVITCARKVHKRQRTTITDLQLSGSTVDVTSSAKLRLNWVMALFPSLYVQEDTYVWNVNVLEG</sequence>
<name>A0A0C2WSS8_AMAMK</name>
<dbReference type="HOGENOM" id="CLU_018544_12_1_1"/>
<evidence type="ECO:0000313" key="3">
    <source>
        <dbReference type="Proteomes" id="UP000054549"/>
    </source>
</evidence>
<feature type="domain" description="F-box" evidence="1">
    <location>
        <begin position="95"/>
        <end position="148"/>
    </location>
</feature>
<proteinExistence type="predicted"/>
<dbReference type="OrthoDB" id="3042049at2759"/>
<gene>
    <name evidence="2" type="ORF">M378DRAFT_11307</name>
</gene>
<dbReference type="AlphaFoldDB" id="A0A0C2WSS8"/>
<dbReference type="EMBL" id="KN818247">
    <property type="protein sequence ID" value="KIL64762.1"/>
    <property type="molecule type" value="Genomic_DNA"/>
</dbReference>
<dbReference type="Pfam" id="PF12937">
    <property type="entry name" value="F-box-like"/>
    <property type="match status" value="1"/>
</dbReference>
<reference evidence="2 3" key="1">
    <citation type="submission" date="2014-04" db="EMBL/GenBank/DDBJ databases">
        <title>Evolutionary Origins and Diversification of the Mycorrhizal Mutualists.</title>
        <authorList>
            <consortium name="DOE Joint Genome Institute"/>
            <consortium name="Mycorrhizal Genomics Consortium"/>
            <person name="Kohler A."/>
            <person name="Kuo A."/>
            <person name="Nagy L.G."/>
            <person name="Floudas D."/>
            <person name="Copeland A."/>
            <person name="Barry K.W."/>
            <person name="Cichocki N."/>
            <person name="Veneault-Fourrey C."/>
            <person name="LaButti K."/>
            <person name="Lindquist E.A."/>
            <person name="Lipzen A."/>
            <person name="Lundell T."/>
            <person name="Morin E."/>
            <person name="Murat C."/>
            <person name="Riley R."/>
            <person name="Ohm R."/>
            <person name="Sun H."/>
            <person name="Tunlid A."/>
            <person name="Henrissat B."/>
            <person name="Grigoriev I.V."/>
            <person name="Hibbett D.S."/>
            <person name="Martin F."/>
        </authorList>
    </citation>
    <scope>NUCLEOTIDE SEQUENCE [LARGE SCALE GENOMIC DNA]</scope>
    <source>
        <strain evidence="2 3">Koide BX008</strain>
    </source>
</reference>
<dbReference type="SUPFAM" id="SSF52047">
    <property type="entry name" value="RNI-like"/>
    <property type="match status" value="1"/>
</dbReference>
<dbReference type="Gene3D" id="1.20.1280.50">
    <property type="match status" value="1"/>
</dbReference>
<protein>
    <recommendedName>
        <fullName evidence="1">F-box domain-containing protein</fullName>
    </recommendedName>
</protein>
<evidence type="ECO:0000313" key="2">
    <source>
        <dbReference type="EMBL" id="KIL64762.1"/>
    </source>
</evidence>
<dbReference type="InterPro" id="IPR001810">
    <property type="entry name" value="F-box_dom"/>
</dbReference>
<dbReference type="STRING" id="946122.A0A0C2WSS8"/>
<accession>A0A0C2WSS8</accession>